<evidence type="ECO:0000313" key="12">
    <source>
        <dbReference type="Proteomes" id="UP000037035"/>
    </source>
</evidence>
<reference evidence="11 12" key="1">
    <citation type="submission" date="2015-08" db="EMBL/GenBank/DDBJ databases">
        <title>Next Generation Sequencing and Analysis of the Genome of Puccinia sorghi L Schw, the Causal Agent of Maize Common Rust.</title>
        <authorList>
            <person name="Rochi L."/>
            <person name="Burguener G."/>
            <person name="Darino M."/>
            <person name="Turjanski A."/>
            <person name="Kreff E."/>
            <person name="Dieguez M.J."/>
            <person name="Sacco F."/>
        </authorList>
    </citation>
    <scope>NUCLEOTIDE SEQUENCE [LARGE SCALE GENOMIC DNA]</scope>
    <source>
        <strain evidence="11 12">RO10H11247</strain>
    </source>
</reference>
<evidence type="ECO:0000256" key="2">
    <source>
        <dbReference type="ARBA" id="ARBA00004305"/>
    </source>
</evidence>
<dbReference type="Pfam" id="PF01432">
    <property type="entry name" value="Peptidase_M3"/>
    <property type="match status" value="1"/>
</dbReference>
<keyword evidence="6 9" id="KW-0378">Hydrolase</keyword>
<sequence length="637" mass="71600">MAHRRKPGSHSTMSVPTIEFSLSRLSPDDHQHPDLFAAKTVAMQFLRDFQRHGIHLPAAERKRLVGISDEMLDVGRKFFAGTGTSARPTWVSKKEAGRLGSGFACSLEYDQMDERAELDPCDWAAHTLLQQHPEEEVRRRIWLSQRQSSSEQIGLLETLLKLRHQFARLTGKANWAEVVLEDKMAGSPENVMAFLDGLSAQNKPLALQELASLITNLPSHPHQTIIHPWDREYYLHLSATTKSKRRTVSSSNNLSSYFSVGSCLEGLSRLFSTLYGISFQVETPEGPDEVWDSSVVKLGVIDEEEGRLGTIYCDLFQREGKPAGAAHYTIRCSRRTDLDQDMLDLDFFHQQPLDHPIIDHIFPDPALSEPLHTPVTTIPGKPGTYQRPIVVFSCSFDPPDPVTRQPSLLAWSDVETLFHEMGHAIHWTRCATDYVELPSILMEHICRSAEVLELYARHYVDDRPLGYERFEGELWEMEGGSQAVGSQGQIVLAALDQHLHSEPGAQTGFDSTAVYAEVSARYAVPWSPSQGVQEDQWQARFGHLYGYGASYYAYLFDRVIAKHIWRSLQLSSAALQTPLISRHNGLRIKNHLLVHGGSKDPWLCLAHFFQNIGTQPLQPLRAGGKSALQSVAKWGLL</sequence>
<dbReference type="PANTHER" id="PTHR11804">
    <property type="entry name" value="PROTEASE M3 THIMET OLIGOPEPTIDASE-RELATED"/>
    <property type="match status" value="1"/>
</dbReference>
<comment type="catalytic activity">
    <reaction evidence="1">
        <text>Release of an N-terminal octapeptide as second stage of processing of some proteins imported into the mitochondrion.</text>
        <dbReference type="EC" id="3.4.24.59"/>
    </reaction>
</comment>
<dbReference type="GO" id="GO:0006518">
    <property type="term" value="P:peptide metabolic process"/>
    <property type="evidence" value="ECO:0007669"/>
    <property type="project" value="TreeGrafter"/>
</dbReference>
<dbReference type="CDD" id="cd06457">
    <property type="entry name" value="M3A_MIP"/>
    <property type="match status" value="1"/>
</dbReference>
<comment type="cofactor">
    <cofactor evidence="9">
        <name>Zn(2+)</name>
        <dbReference type="ChEBI" id="CHEBI:29105"/>
    </cofactor>
    <text evidence="9">Binds 1 zinc ion.</text>
</comment>
<dbReference type="GO" id="GO:0046872">
    <property type="term" value="F:metal ion binding"/>
    <property type="evidence" value="ECO:0007669"/>
    <property type="project" value="UniProtKB-UniRule"/>
</dbReference>
<dbReference type="GO" id="GO:0004222">
    <property type="term" value="F:metalloendopeptidase activity"/>
    <property type="evidence" value="ECO:0007669"/>
    <property type="project" value="UniProtKB-EC"/>
</dbReference>
<evidence type="ECO:0000256" key="3">
    <source>
        <dbReference type="ARBA" id="ARBA00012441"/>
    </source>
</evidence>
<dbReference type="InterPro" id="IPR001567">
    <property type="entry name" value="Pept_M3A_M3B_dom"/>
</dbReference>
<evidence type="ECO:0000256" key="8">
    <source>
        <dbReference type="ARBA" id="ARBA00023049"/>
    </source>
</evidence>
<evidence type="ECO:0000256" key="4">
    <source>
        <dbReference type="ARBA" id="ARBA00022670"/>
    </source>
</evidence>
<dbReference type="InterPro" id="IPR033851">
    <property type="entry name" value="M3A_MIP"/>
</dbReference>
<dbReference type="EC" id="3.4.24.59" evidence="3"/>
<keyword evidence="12" id="KW-1185">Reference proteome</keyword>
<dbReference type="PANTHER" id="PTHR11804:SF79">
    <property type="entry name" value="MITOCHONDRIAL INTERMEDIATE PEPTIDASE"/>
    <property type="match status" value="1"/>
</dbReference>
<dbReference type="Gene3D" id="1.10.1370.40">
    <property type="match status" value="1"/>
</dbReference>
<dbReference type="GO" id="GO:0006627">
    <property type="term" value="P:protein processing involved in protein targeting to mitochondrion"/>
    <property type="evidence" value="ECO:0007669"/>
    <property type="project" value="TreeGrafter"/>
</dbReference>
<dbReference type="OrthoDB" id="17530at2759"/>
<evidence type="ECO:0000256" key="5">
    <source>
        <dbReference type="ARBA" id="ARBA00022723"/>
    </source>
</evidence>
<keyword evidence="7 9" id="KW-0862">Zinc</keyword>
<organism evidence="11 12">
    <name type="scientific">Puccinia sorghi</name>
    <dbReference type="NCBI Taxonomy" id="27349"/>
    <lineage>
        <taxon>Eukaryota</taxon>
        <taxon>Fungi</taxon>
        <taxon>Dikarya</taxon>
        <taxon>Basidiomycota</taxon>
        <taxon>Pucciniomycotina</taxon>
        <taxon>Pucciniomycetes</taxon>
        <taxon>Pucciniales</taxon>
        <taxon>Pucciniaceae</taxon>
        <taxon>Puccinia</taxon>
    </lineage>
</organism>
<evidence type="ECO:0000256" key="7">
    <source>
        <dbReference type="ARBA" id="ARBA00022833"/>
    </source>
</evidence>
<dbReference type="Proteomes" id="UP000037035">
    <property type="component" value="Unassembled WGS sequence"/>
</dbReference>
<dbReference type="SUPFAM" id="SSF55486">
    <property type="entry name" value="Metalloproteases ('zincins'), catalytic domain"/>
    <property type="match status" value="1"/>
</dbReference>
<dbReference type="AlphaFoldDB" id="A0A0L6VJG9"/>
<dbReference type="VEuPathDB" id="FungiDB:VP01_157g4"/>
<comment type="similarity">
    <text evidence="9">Belongs to the peptidase M3 family.</text>
</comment>
<name>A0A0L6VJG9_9BASI</name>
<evidence type="ECO:0000256" key="6">
    <source>
        <dbReference type="ARBA" id="ARBA00022801"/>
    </source>
</evidence>
<keyword evidence="4 9" id="KW-0645">Protease</keyword>
<evidence type="ECO:0000256" key="1">
    <source>
        <dbReference type="ARBA" id="ARBA00000436"/>
    </source>
</evidence>
<comment type="subcellular location">
    <subcellularLocation>
        <location evidence="2">Mitochondrion matrix</location>
    </subcellularLocation>
</comment>
<evidence type="ECO:0000313" key="11">
    <source>
        <dbReference type="EMBL" id="KNZ60285.1"/>
    </source>
</evidence>
<evidence type="ECO:0000259" key="10">
    <source>
        <dbReference type="Pfam" id="PF01432"/>
    </source>
</evidence>
<protein>
    <recommendedName>
        <fullName evidence="3">mitochondrial intermediate peptidase</fullName>
        <ecNumber evidence="3">3.4.24.59</ecNumber>
    </recommendedName>
</protein>
<feature type="domain" description="Peptidase M3A/M3B catalytic" evidence="10">
    <location>
        <begin position="129"/>
        <end position="610"/>
    </location>
</feature>
<dbReference type="STRING" id="27349.A0A0L6VJG9"/>
<comment type="caution">
    <text evidence="11">The sequence shown here is derived from an EMBL/GenBank/DDBJ whole genome shotgun (WGS) entry which is preliminary data.</text>
</comment>
<proteinExistence type="inferred from homology"/>
<gene>
    <name evidence="11" type="ORF">VP01_157g4</name>
</gene>
<dbReference type="EMBL" id="LAVV01006370">
    <property type="protein sequence ID" value="KNZ60285.1"/>
    <property type="molecule type" value="Genomic_DNA"/>
</dbReference>
<keyword evidence="5 9" id="KW-0479">Metal-binding</keyword>
<evidence type="ECO:0000256" key="9">
    <source>
        <dbReference type="RuleBase" id="RU003435"/>
    </source>
</evidence>
<keyword evidence="8 9" id="KW-0482">Metalloprotease</keyword>
<dbReference type="InterPro" id="IPR045090">
    <property type="entry name" value="Pept_M3A_M3B"/>
</dbReference>
<accession>A0A0L6VJG9</accession>
<dbReference type="GO" id="GO:0005759">
    <property type="term" value="C:mitochondrial matrix"/>
    <property type="evidence" value="ECO:0007669"/>
    <property type="project" value="UniProtKB-SubCell"/>
</dbReference>